<proteinExistence type="predicted"/>
<comment type="caution">
    <text evidence="2">The sequence shown here is derived from an EMBL/GenBank/DDBJ whole genome shotgun (WGS) entry which is preliminary data.</text>
</comment>
<evidence type="ECO:0000256" key="1">
    <source>
        <dbReference type="SAM" id="Phobius"/>
    </source>
</evidence>
<feature type="transmembrane region" description="Helical" evidence="1">
    <location>
        <begin position="41"/>
        <end position="61"/>
    </location>
</feature>
<name>A0A371IZF6_9FIRM</name>
<dbReference type="Pfam" id="PF19700">
    <property type="entry name" value="DUF6198"/>
    <property type="match status" value="1"/>
</dbReference>
<dbReference type="PANTHER" id="PTHR40078">
    <property type="entry name" value="INTEGRAL MEMBRANE PROTEIN-RELATED"/>
    <property type="match status" value="1"/>
</dbReference>
<reference evidence="2 3" key="1">
    <citation type="journal article" date="2017" name="Genome Announc.">
        <title>Draft Genome Sequence of Romboutsia weinsteinii sp. nov. Strain CCRI-19649(T) Isolated from Surface Water.</title>
        <authorList>
            <person name="Maheux A.F."/>
            <person name="Boudreau D.K."/>
            <person name="Berube E."/>
            <person name="Boissinot M."/>
            <person name="Cantin P."/>
            <person name="Raymond F."/>
            <person name="Corbeil J."/>
            <person name="Omar R.F."/>
            <person name="Bergeron M.G."/>
        </authorList>
    </citation>
    <scope>NUCLEOTIDE SEQUENCE [LARGE SCALE GENOMIC DNA]</scope>
    <source>
        <strain evidence="2 3">CCRI-19649</strain>
    </source>
</reference>
<evidence type="ECO:0000313" key="3">
    <source>
        <dbReference type="Proteomes" id="UP000215694"/>
    </source>
</evidence>
<evidence type="ECO:0000313" key="2">
    <source>
        <dbReference type="EMBL" id="RDY25872.1"/>
    </source>
</evidence>
<gene>
    <name evidence="2" type="ORF">CHL78_016100</name>
</gene>
<keyword evidence="3" id="KW-1185">Reference proteome</keyword>
<keyword evidence="1" id="KW-0472">Membrane</keyword>
<feature type="transmembrane region" description="Helical" evidence="1">
    <location>
        <begin position="99"/>
        <end position="123"/>
    </location>
</feature>
<dbReference type="OrthoDB" id="154912at2"/>
<dbReference type="AlphaFoldDB" id="A0A371IZF6"/>
<evidence type="ECO:0008006" key="4">
    <source>
        <dbReference type="Google" id="ProtNLM"/>
    </source>
</evidence>
<dbReference type="RefSeq" id="WP_094368397.1">
    <property type="nucleotide sequence ID" value="NZ_NOJY02000044.1"/>
</dbReference>
<dbReference type="EMBL" id="NOJY02000044">
    <property type="protein sequence ID" value="RDY25872.1"/>
    <property type="molecule type" value="Genomic_DNA"/>
</dbReference>
<sequence length="228" mass="24724">MVSTFIRLFTGLFICALAIVFMVNANLGLSPWDALHQGISNITGITMGTASIIVGFIIVIVDVVLGENVGWGTVLNMIFVGVFIDVIMFLNIVPMSTNFIFALSMLIVGMILMGFGMVLYLGSEVGSGPRDGMMIALQKRFNKPVYLIRGCIEGSALIGAYLLGGSIGIGTIITAIGLGYVIQIIFKICRFDSGNLSHRFIIDDINYLRGYSKEDTTLDQKEVANECE</sequence>
<dbReference type="InterPro" id="IPR038750">
    <property type="entry name" value="YczE/YyaS-like"/>
</dbReference>
<feature type="transmembrane region" description="Helical" evidence="1">
    <location>
        <begin position="169"/>
        <end position="189"/>
    </location>
</feature>
<accession>A0A371IZF6</accession>
<organism evidence="2 3">
    <name type="scientific">Romboutsia weinsteinii</name>
    <dbReference type="NCBI Taxonomy" id="2020949"/>
    <lineage>
        <taxon>Bacteria</taxon>
        <taxon>Bacillati</taxon>
        <taxon>Bacillota</taxon>
        <taxon>Clostridia</taxon>
        <taxon>Peptostreptococcales</taxon>
        <taxon>Peptostreptococcaceae</taxon>
        <taxon>Romboutsia</taxon>
    </lineage>
</organism>
<protein>
    <recommendedName>
        <fullName evidence="4">YitT family protein</fullName>
    </recommendedName>
</protein>
<dbReference type="PANTHER" id="PTHR40078:SF1">
    <property type="entry name" value="INTEGRAL MEMBRANE PROTEIN"/>
    <property type="match status" value="1"/>
</dbReference>
<keyword evidence="1" id="KW-1133">Transmembrane helix</keyword>
<feature type="transmembrane region" description="Helical" evidence="1">
    <location>
        <begin position="73"/>
        <end position="93"/>
    </location>
</feature>
<dbReference type="Proteomes" id="UP000215694">
    <property type="component" value="Unassembled WGS sequence"/>
</dbReference>
<keyword evidence="1" id="KW-0812">Transmembrane</keyword>